<feature type="compositionally biased region" description="Polar residues" evidence="1">
    <location>
        <begin position="393"/>
        <end position="403"/>
    </location>
</feature>
<dbReference type="AlphaFoldDB" id="A0A9W9CI28"/>
<feature type="compositionally biased region" description="Polar residues" evidence="1">
    <location>
        <begin position="254"/>
        <end position="266"/>
    </location>
</feature>
<feature type="region of interest" description="Disordered" evidence="1">
    <location>
        <begin position="1"/>
        <end position="30"/>
    </location>
</feature>
<comment type="caution">
    <text evidence="2">The sequence shown here is derived from an EMBL/GenBank/DDBJ whole genome shotgun (WGS) entry which is preliminary data.</text>
</comment>
<dbReference type="Gene3D" id="2.40.70.10">
    <property type="entry name" value="Acid Proteases"/>
    <property type="match status" value="1"/>
</dbReference>
<feature type="region of interest" description="Disordered" evidence="1">
    <location>
        <begin position="226"/>
        <end position="441"/>
    </location>
</feature>
<evidence type="ECO:0000313" key="3">
    <source>
        <dbReference type="Proteomes" id="UP001140560"/>
    </source>
</evidence>
<gene>
    <name evidence="2" type="ORF">N0V83_009668</name>
</gene>
<feature type="compositionally biased region" description="Basic and acidic residues" evidence="1">
    <location>
        <begin position="1"/>
        <end position="17"/>
    </location>
</feature>
<feature type="compositionally biased region" description="Basic and acidic residues" evidence="1">
    <location>
        <begin position="381"/>
        <end position="391"/>
    </location>
</feature>
<sequence length="441" mass="47080">MGGHVMSERSYSHKSDGRQSSAGHSVHSATSGRANSLTGFGSAVTLDPPGLAPGLFILGSVPAIIRCWLNTNFKHDTLLYAAVCSGSYTSFLEYHLVERLGFQDHIVTTDKGVRKIKLSVYLPEAVPVSASSRSNSPTPQLPSVGIDFTVVDEYNAEANPKAIQVFLGSDMLRAHNADLLFSANQLTLYDDDRTKLQIPLVRPEDEHSFKSLHISNGPRLSMELEDVTGSAPMQSQRNSSHESSTRHTTRKSASVVSQLNDVGTANSSDDGGSSGRRSFEQRVQAGQSSSIRPDTRDGQDSNAANGPPRSEASQAIWSNWRRGQGEKGNGSSLDWANVGKTSSSTQSSQRRETGIKVLKPSKPARTASASIPSPGAGQSRFFDDGNRREDEGGTSSAPSQIKRTVSGEKGKETTPTLTKTRSSNPIGGASAFAWLNSGGSK</sequence>
<evidence type="ECO:0008006" key="4">
    <source>
        <dbReference type="Google" id="ProtNLM"/>
    </source>
</evidence>
<dbReference type="InterPro" id="IPR021109">
    <property type="entry name" value="Peptidase_aspartic_dom_sf"/>
</dbReference>
<name>A0A9W9CI28_9PLEO</name>
<dbReference type="Proteomes" id="UP001140560">
    <property type="component" value="Unassembled WGS sequence"/>
</dbReference>
<feature type="compositionally biased region" description="Polar residues" evidence="1">
    <location>
        <begin position="413"/>
        <end position="425"/>
    </location>
</feature>
<keyword evidence="3" id="KW-1185">Reference proteome</keyword>
<evidence type="ECO:0000256" key="1">
    <source>
        <dbReference type="SAM" id="MobiDB-lite"/>
    </source>
</evidence>
<dbReference type="EMBL" id="JAPEUY010000019">
    <property type="protein sequence ID" value="KAJ4363375.1"/>
    <property type="molecule type" value="Genomic_DNA"/>
</dbReference>
<dbReference type="OrthoDB" id="5369841at2759"/>
<proteinExistence type="predicted"/>
<reference evidence="2" key="1">
    <citation type="submission" date="2022-10" db="EMBL/GenBank/DDBJ databases">
        <title>Tapping the CABI collections for fungal endophytes: first genome assemblies for Collariella, Neodidymelliopsis, Ascochyta clinopodiicola, Didymella pomorum, Didymosphaeria variabile, Neocosmospora piperis and Neocucurbitaria cava.</title>
        <authorList>
            <person name="Hill R."/>
        </authorList>
    </citation>
    <scope>NUCLEOTIDE SEQUENCE</scope>
    <source>
        <strain evidence="2">IMI 356814</strain>
    </source>
</reference>
<feature type="compositionally biased region" description="Polar residues" evidence="1">
    <location>
        <begin position="18"/>
        <end position="30"/>
    </location>
</feature>
<protein>
    <recommendedName>
        <fullName evidence="4">Ubiquitin carboxyl-terminal hydrolase 19</fullName>
    </recommendedName>
</protein>
<organism evidence="2 3">
    <name type="scientific">Neocucurbitaria cava</name>
    <dbReference type="NCBI Taxonomy" id="798079"/>
    <lineage>
        <taxon>Eukaryota</taxon>
        <taxon>Fungi</taxon>
        <taxon>Dikarya</taxon>
        <taxon>Ascomycota</taxon>
        <taxon>Pezizomycotina</taxon>
        <taxon>Dothideomycetes</taxon>
        <taxon>Pleosporomycetidae</taxon>
        <taxon>Pleosporales</taxon>
        <taxon>Pleosporineae</taxon>
        <taxon>Cucurbitariaceae</taxon>
        <taxon>Neocucurbitaria</taxon>
    </lineage>
</organism>
<accession>A0A9W9CI28</accession>
<evidence type="ECO:0000313" key="2">
    <source>
        <dbReference type="EMBL" id="KAJ4363375.1"/>
    </source>
</evidence>